<dbReference type="InterPro" id="IPR036852">
    <property type="entry name" value="Peptidase_S8/S53_dom_sf"/>
</dbReference>
<dbReference type="Gene3D" id="2.60.40.10">
    <property type="entry name" value="Immunoglobulins"/>
    <property type="match status" value="4"/>
</dbReference>
<dbReference type="AlphaFoldDB" id="A0A923KT79"/>
<organism evidence="3 4">
    <name type="scientific">Undibacterium rugosum</name>
    <dbReference type="NCBI Taxonomy" id="2762291"/>
    <lineage>
        <taxon>Bacteria</taxon>
        <taxon>Pseudomonadati</taxon>
        <taxon>Pseudomonadota</taxon>
        <taxon>Betaproteobacteria</taxon>
        <taxon>Burkholderiales</taxon>
        <taxon>Oxalobacteraceae</taxon>
        <taxon>Undibacterium</taxon>
    </lineage>
</organism>
<name>A0A923KT79_9BURK</name>
<dbReference type="PROSITE" id="PS51257">
    <property type="entry name" value="PROKAR_LIPOPROTEIN"/>
    <property type="match status" value="1"/>
</dbReference>
<keyword evidence="1" id="KW-0479">Metal-binding</keyword>
<comment type="cofactor">
    <cofactor evidence="1">
        <name>Ca(2+)</name>
        <dbReference type="ChEBI" id="CHEBI:29108"/>
    </cofactor>
    <text evidence="1">Binds 1 Ca(2+) ion per subunit.</text>
</comment>
<dbReference type="Gene3D" id="3.40.50.200">
    <property type="entry name" value="Peptidase S8/S53 domain"/>
    <property type="match status" value="1"/>
</dbReference>
<evidence type="ECO:0000259" key="2">
    <source>
        <dbReference type="PROSITE" id="PS51695"/>
    </source>
</evidence>
<keyword evidence="1" id="KW-0378">Hydrolase</keyword>
<protein>
    <submittedName>
        <fullName evidence="3">Ig domain-containing protein</fullName>
    </submittedName>
</protein>
<keyword evidence="1" id="KW-0720">Serine protease</keyword>
<feature type="active site" description="Charge relay system" evidence="1">
    <location>
        <position position="446"/>
    </location>
</feature>
<dbReference type="InterPro" id="IPR013783">
    <property type="entry name" value="Ig-like_fold"/>
</dbReference>
<feature type="binding site" evidence="1">
    <location>
        <position position="494"/>
    </location>
    <ligand>
        <name>Ca(2+)</name>
        <dbReference type="ChEBI" id="CHEBI:29108"/>
    </ligand>
</feature>
<dbReference type="PROSITE" id="PS51695">
    <property type="entry name" value="SEDOLISIN"/>
    <property type="match status" value="1"/>
</dbReference>
<sequence>MHILKTTSQSPVFSRTVIFSGVMLMLSACGDSSQPITQNTAVSAAPAELATGTTTLQAELAVVPAEAANQLATPTFHVAPVLLDAPGDLDADASQRTALMPAHQQPIPVATQYLSPKGLTVDQIRSTQRSFERNASTNVNGSASAELKPMATVAVSTYTPAQVRAAYNLTAIPASLTGLTAAQAAQLGAGQTIYIVNAYHDPNIVSELNNFNQKFGLPACTVKTIATTASLPLPTASTTGCEFSVVYANAAGGMNASAPAYDSGWATEIALDVQWSHAIAPLARIVLIEAPDASINSLTGGIALANKMGPGAVSMSFGAVEGSWTASVDAVFGTANMTYLAATGDYGTQVNWPSVSSKVVAVGGTTLNYSGTGSRSESAWSGTGGGVSAYTATPSYQTAAVPGMGTPVRRTVADVSMNADPNSGQYVAVINPGSATVNWISAGGTSLSTPQWAGIVAVTNASRALTAKAPLGAVHASLYQQAAVPGNYAKAFADVTSGSHGSCGSCTAKSGYDQLTGLGTPNVSDFVTLMGGSTVATAPVVTGAAISGKVGTALSFTASVTAANPVTYTLSGAPAGMTISTAGVVNWTTPLAGTYSVTVNATDSKTALVDKGVYTVTIAPAVAPVVTAATIAGKAGTALSYTVTTSSDYPVTYSLTGAPTGMSISTAGVISWASPVLGNYSVTVVATDSKTGLVGKGVMSVSITAQTPPVVTAASISGKAGTALSFTVSASSVNPLTYSLTGAPAGMSISSTGVVSWAAPAAGTYPVTVIAKDSKTGLSGQAVYTVTITAAAPTGLTVSAPAITGVAGKSVSGVIAISAPGASWVSVSISGAPLGMGFSMSGLNITAIWPAPVTGSYALKITVTDSTGRTTSTTMPITITAK</sequence>
<dbReference type="SUPFAM" id="SSF49313">
    <property type="entry name" value="Cadherin-like"/>
    <property type="match status" value="1"/>
</dbReference>
<feature type="active site" description="Charge relay system" evidence="1">
    <location>
        <position position="272"/>
    </location>
</feature>
<dbReference type="InterPro" id="IPR030400">
    <property type="entry name" value="Sedolisin_dom"/>
</dbReference>
<feature type="binding site" evidence="1">
    <location>
        <position position="495"/>
    </location>
    <ligand>
        <name>Ca(2+)</name>
        <dbReference type="ChEBI" id="CHEBI:29108"/>
    </ligand>
</feature>
<dbReference type="GO" id="GO:0008240">
    <property type="term" value="F:tripeptidyl-peptidase activity"/>
    <property type="evidence" value="ECO:0007669"/>
    <property type="project" value="TreeGrafter"/>
</dbReference>
<keyword evidence="4" id="KW-1185">Reference proteome</keyword>
<feature type="domain" description="Peptidase S53" evidence="2">
    <location>
        <begin position="157"/>
        <end position="533"/>
    </location>
</feature>
<dbReference type="PANTHER" id="PTHR14218:SF15">
    <property type="entry name" value="TRIPEPTIDYL-PEPTIDASE 1"/>
    <property type="match status" value="1"/>
</dbReference>
<keyword evidence="1" id="KW-0645">Protease</keyword>
<dbReference type="CDD" id="cd04056">
    <property type="entry name" value="Peptidases_S53"/>
    <property type="match status" value="1"/>
</dbReference>
<dbReference type="SUPFAM" id="SSF52743">
    <property type="entry name" value="Subtilisin-like"/>
    <property type="match status" value="1"/>
</dbReference>
<keyword evidence="1" id="KW-0106">Calcium</keyword>
<dbReference type="GO" id="GO:0006508">
    <property type="term" value="P:proteolysis"/>
    <property type="evidence" value="ECO:0007669"/>
    <property type="project" value="UniProtKB-KW"/>
</dbReference>
<dbReference type="RefSeq" id="WP_186881311.1">
    <property type="nucleotide sequence ID" value="NZ_JACOGG010000009.1"/>
</dbReference>
<gene>
    <name evidence="3" type="ORF">H8K47_10295</name>
</gene>
<evidence type="ECO:0000313" key="4">
    <source>
        <dbReference type="Proteomes" id="UP000612361"/>
    </source>
</evidence>
<feature type="binding site" evidence="1">
    <location>
        <position position="511"/>
    </location>
    <ligand>
        <name>Ca(2+)</name>
        <dbReference type="ChEBI" id="CHEBI:29108"/>
    </ligand>
</feature>
<dbReference type="Proteomes" id="UP000612361">
    <property type="component" value="Unassembled WGS sequence"/>
</dbReference>
<dbReference type="InterPro" id="IPR015919">
    <property type="entry name" value="Cadherin-like_sf"/>
</dbReference>
<dbReference type="InterPro" id="IPR050819">
    <property type="entry name" value="Tripeptidyl-peptidase_I"/>
</dbReference>
<dbReference type="GO" id="GO:0016020">
    <property type="term" value="C:membrane"/>
    <property type="evidence" value="ECO:0007669"/>
    <property type="project" value="InterPro"/>
</dbReference>
<feature type="binding site" evidence="1">
    <location>
        <position position="513"/>
    </location>
    <ligand>
        <name>Ca(2+)</name>
        <dbReference type="ChEBI" id="CHEBI:29108"/>
    </ligand>
</feature>
<accession>A0A923KT79</accession>
<proteinExistence type="predicted"/>
<dbReference type="PANTHER" id="PTHR14218">
    <property type="entry name" value="PROTEASE S8 TRIPEPTIDYL PEPTIDASE I CLN2"/>
    <property type="match status" value="1"/>
</dbReference>
<comment type="caution">
    <text evidence="3">The sequence shown here is derived from an EMBL/GenBank/DDBJ whole genome shotgun (WGS) entry which is preliminary data.</text>
</comment>
<dbReference type="Pfam" id="PF05345">
    <property type="entry name" value="He_PIG"/>
    <property type="match status" value="3"/>
</dbReference>
<dbReference type="EMBL" id="JACOGG010000009">
    <property type="protein sequence ID" value="MBC3935749.1"/>
    <property type="molecule type" value="Genomic_DNA"/>
</dbReference>
<evidence type="ECO:0000313" key="3">
    <source>
        <dbReference type="EMBL" id="MBC3935749.1"/>
    </source>
</evidence>
<evidence type="ECO:0000256" key="1">
    <source>
        <dbReference type="PROSITE-ProRule" id="PRU01032"/>
    </source>
</evidence>
<reference evidence="3" key="1">
    <citation type="submission" date="2020-08" db="EMBL/GenBank/DDBJ databases">
        <title>Novel species isolated from subtropical streams in China.</title>
        <authorList>
            <person name="Lu H."/>
        </authorList>
    </citation>
    <scope>NUCLEOTIDE SEQUENCE</scope>
    <source>
        <strain evidence="3">CY7W</strain>
    </source>
</reference>
<dbReference type="GO" id="GO:0004252">
    <property type="term" value="F:serine-type endopeptidase activity"/>
    <property type="evidence" value="ECO:0007669"/>
    <property type="project" value="UniProtKB-UniRule"/>
</dbReference>
<feature type="active site" description="Charge relay system" evidence="1">
    <location>
        <position position="268"/>
    </location>
</feature>
<dbReference type="GO" id="GO:0005509">
    <property type="term" value="F:calcium ion binding"/>
    <property type="evidence" value="ECO:0007669"/>
    <property type="project" value="InterPro"/>
</dbReference>